<evidence type="ECO:0000256" key="9">
    <source>
        <dbReference type="ARBA" id="ARBA00022801"/>
    </source>
</evidence>
<dbReference type="InterPro" id="IPR036852">
    <property type="entry name" value="Peptidase_S8/S53_dom_sf"/>
</dbReference>
<dbReference type="InterPro" id="IPR000209">
    <property type="entry name" value="Peptidase_S8/S53_dom"/>
</dbReference>
<feature type="active site" description="Charge relay system" evidence="15">
    <location>
        <position position="567"/>
    </location>
</feature>
<evidence type="ECO:0000256" key="4">
    <source>
        <dbReference type="ARBA" id="ARBA00012462"/>
    </source>
</evidence>
<dbReference type="FunFam" id="3.40.50.200:FF:000015">
    <property type="entry name" value="Tripeptidyl peptidase A"/>
    <property type="match status" value="1"/>
</dbReference>
<dbReference type="Pfam" id="PF09286">
    <property type="entry name" value="Pro-kuma_activ"/>
    <property type="match status" value="1"/>
</dbReference>
<dbReference type="Gene3D" id="3.40.50.200">
    <property type="entry name" value="Peptidase S8/S53 domain"/>
    <property type="match status" value="1"/>
</dbReference>
<dbReference type="GO" id="GO:0004252">
    <property type="term" value="F:serine-type endopeptidase activity"/>
    <property type="evidence" value="ECO:0007669"/>
    <property type="project" value="UniProtKB-UniRule"/>
</dbReference>
<evidence type="ECO:0000256" key="15">
    <source>
        <dbReference type="PROSITE-ProRule" id="PRU01032"/>
    </source>
</evidence>
<gene>
    <name evidence="19" type="ORF">LTR77_001185</name>
</gene>
<name>A0AAV9PK38_9PEZI</name>
<dbReference type="GeneID" id="89922533"/>
<evidence type="ECO:0000256" key="10">
    <source>
        <dbReference type="ARBA" id="ARBA00022825"/>
    </source>
</evidence>
<evidence type="ECO:0000313" key="20">
    <source>
        <dbReference type="Proteomes" id="UP001337655"/>
    </source>
</evidence>
<dbReference type="GO" id="GO:0005576">
    <property type="term" value="C:extracellular region"/>
    <property type="evidence" value="ECO:0007669"/>
    <property type="project" value="UniProtKB-SubCell"/>
</dbReference>
<dbReference type="AlphaFoldDB" id="A0AAV9PK38"/>
<keyword evidence="8 17" id="KW-0732">Signal</keyword>
<evidence type="ECO:0000256" key="16">
    <source>
        <dbReference type="SAM" id="MobiDB-lite"/>
    </source>
</evidence>
<comment type="subcellular location">
    <subcellularLocation>
        <location evidence="3">Secreted</location>
        <location evidence="3">Extracellular space</location>
    </subcellularLocation>
</comment>
<dbReference type="RefSeq" id="XP_064662774.1">
    <property type="nucleotide sequence ID" value="XM_064798447.1"/>
</dbReference>
<proteinExistence type="predicted"/>
<keyword evidence="14" id="KW-0325">Glycoprotein</keyword>
<dbReference type="PANTHER" id="PTHR14218">
    <property type="entry name" value="PROTEASE S8 TRIPEPTIDYL PEPTIDASE I CLN2"/>
    <property type="match status" value="1"/>
</dbReference>
<dbReference type="InterPro" id="IPR050819">
    <property type="entry name" value="Tripeptidyl-peptidase_I"/>
</dbReference>
<comment type="function">
    <text evidence="2">Secreted tripeptidyl-peptidase which degrades proteins at acidic pHs and is involved in virulence.</text>
</comment>
<feature type="active site" description="Charge relay system" evidence="15">
    <location>
        <position position="311"/>
    </location>
</feature>
<evidence type="ECO:0000256" key="7">
    <source>
        <dbReference type="ARBA" id="ARBA00022723"/>
    </source>
</evidence>
<organism evidence="19 20">
    <name type="scientific">Saxophila tyrrhenica</name>
    <dbReference type="NCBI Taxonomy" id="1690608"/>
    <lineage>
        <taxon>Eukaryota</taxon>
        <taxon>Fungi</taxon>
        <taxon>Dikarya</taxon>
        <taxon>Ascomycota</taxon>
        <taxon>Pezizomycotina</taxon>
        <taxon>Dothideomycetes</taxon>
        <taxon>Dothideomycetidae</taxon>
        <taxon>Mycosphaerellales</taxon>
        <taxon>Extremaceae</taxon>
        <taxon>Saxophila</taxon>
    </lineage>
</organism>
<evidence type="ECO:0000256" key="12">
    <source>
        <dbReference type="ARBA" id="ARBA00023026"/>
    </source>
</evidence>
<feature type="binding site" evidence="15">
    <location>
        <position position="629"/>
    </location>
    <ligand>
        <name>Ca(2+)</name>
        <dbReference type="ChEBI" id="CHEBI:29108"/>
    </ligand>
</feature>
<dbReference type="SMART" id="SM00944">
    <property type="entry name" value="Pro-kuma_activ"/>
    <property type="match status" value="1"/>
</dbReference>
<comment type="catalytic activity">
    <reaction evidence="1">
        <text>Release of an N-terminal tripeptide from a polypeptide.</text>
        <dbReference type="EC" id="3.4.14.10"/>
    </reaction>
</comment>
<dbReference type="GO" id="GO:0006508">
    <property type="term" value="P:proteolysis"/>
    <property type="evidence" value="ECO:0007669"/>
    <property type="project" value="UniProtKB-KW"/>
</dbReference>
<keyword evidence="6 15" id="KW-0645">Protease</keyword>
<accession>A0AAV9PK38</accession>
<evidence type="ECO:0000256" key="8">
    <source>
        <dbReference type="ARBA" id="ARBA00022729"/>
    </source>
</evidence>
<dbReference type="EC" id="3.4.14.10" evidence="4"/>
<evidence type="ECO:0000256" key="2">
    <source>
        <dbReference type="ARBA" id="ARBA00002451"/>
    </source>
</evidence>
<comment type="cofactor">
    <cofactor evidence="15">
        <name>Ca(2+)</name>
        <dbReference type="ChEBI" id="CHEBI:29108"/>
    </cofactor>
    <text evidence="15">Binds 1 Ca(2+) ion per subunit.</text>
</comment>
<comment type="caution">
    <text evidence="19">The sequence shown here is derived from an EMBL/GenBank/DDBJ whole genome shotgun (WGS) entry which is preliminary data.</text>
</comment>
<evidence type="ECO:0000259" key="18">
    <source>
        <dbReference type="PROSITE" id="PS51695"/>
    </source>
</evidence>
<evidence type="ECO:0000256" key="13">
    <source>
        <dbReference type="ARBA" id="ARBA00023145"/>
    </source>
</evidence>
<evidence type="ECO:0000256" key="11">
    <source>
        <dbReference type="ARBA" id="ARBA00022837"/>
    </source>
</evidence>
<dbReference type="GO" id="GO:0008240">
    <property type="term" value="F:tripeptidyl-peptidase activity"/>
    <property type="evidence" value="ECO:0007669"/>
    <property type="project" value="UniProtKB-EC"/>
</dbReference>
<dbReference type="SUPFAM" id="SSF54897">
    <property type="entry name" value="Protease propeptides/inhibitors"/>
    <property type="match status" value="1"/>
</dbReference>
<evidence type="ECO:0000313" key="19">
    <source>
        <dbReference type="EMBL" id="KAK5174105.1"/>
    </source>
</evidence>
<evidence type="ECO:0000256" key="17">
    <source>
        <dbReference type="SAM" id="SignalP"/>
    </source>
</evidence>
<dbReference type="PANTHER" id="PTHR14218:SF19">
    <property type="entry name" value="SERINE PROTEASE AORO, PUTATIVE (AFU_ORTHOLOGUE AFUA_6G10250)-RELATED"/>
    <property type="match status" value="1"/>
</dbReference>
<evidence type="ECO:0000256" key="14">
    <source>
        <dbReference type="ARBA" id="ARBA00023180"/>
    </source>
</evidence>
<keyword evidence="9 15" id="KW-0378">Hydrolase</keyword>
<evidence type="ECO:0000256" key="1">
    <source>
        <dbReference type="ARBA" id="ARBA00001910"/>
    </source>
</evidence>
<keyword evidence="10 15" id="KW-0720">Serine protease</keyword>
<evidence type="ECO:0000256" key="6">
    <source>
        <dbReference type="ARBA" id="ARBA00022670"/>
    </source>
</evidence>
<feature type="domain" description="Peptidase S53" evidence="18">
    <location>
        <begin position="234"/>
        <end position="649"/>
    </location>
</feature>
<dbReference type="EMBL" id="JAVRRT010000002">
    <property type="protein sequence ID" value="KAK5174105.1"/>
    <property type="molecule type" value="Genomic_DNA"/>
</dbReference>
<feature type="signal peptide" evidence="17">
    <location>
        <begin position="1"/>
        <end position="17"/>
    </location>
</feature>
<feature type="active site" description="Charge relay system" evidence="15">
    <location>
        <position position="315"/>
    </location>
</feature>
<feature type="binding site" evidence="15">
    <location>
        <position position="608"/>
    </location>
    <ligand>
        <name>Ca(2+)</name>
        <dbReference type="ChEBI" id="CHEBI:29108"/>
    </ligand>
</feature>
<keyword evidence="20" id="KW-1185">Reference proteome</keyword>
<feature type="chain" id="PRO_5043575236" description="tripeptidyl-peptidase II" evidence="17">
    <location>
        <begin position="18"/>
        <end position="650"/>
    </location>
</feature>
<dbReference type="InterPro" id="IPR015366">
    <property type="entry name" value="S53_propep"/>
</dbReference>
<sequence length="650" mass="70529">MFFTLVTAALAASTVFASPIANTKVVHEKRDVLPSGWNKRSELHRRAILPMRIALAQNNLEKGGDWLHEVSDPESDRYGKHWSAKEIAEAFAPSDDTVSAVKSWLASHGIGNDRIKHGQSMGFLQFDASVDEAENLLNTKYNVYQHTDSKQSHVACEEYSIPAELSEHVDFITPTVHFDAPIKRHDKREPMEKRAISPGVEKGLGEPGSPSLPKLGATMNGADILGRLKNCNTQITPDCLRALYDFQHGHLALKKNAYGIVEYTPQAYVPSDLDLFFRQFAKKAVGERPVLDSIDGGVVQQTNMSFGFNGESDLDLEYAMSLVYPQNVVLYQVGDLVEGASFNNFLDAIDGSYCTFRGGDSQRFDAVYPDPYGGYQGPQNCGGFAATKVISTSYSYNEHDLTPIYERRQCAEYLKLGLMGVSVLYSSGDYGVAGNGGQCINPDGTYNNGNSGRFNPSFPGSCPWITSVGATQVKPHISLPNALASGTEPEKACETVIYSGGGFSNVFPLPGYQRKEVTSYFANNMPPYTSAQYNNSQETRGIPDISANGANYVVAVDGQFAKVYGTSASSPTLGAILTLINEERFSRGLSSIGFVNPVAYKNPGVFNDITAGSNPGCGTDGFQAVPGWDPVTGLGTPNYPKMLKLWLSLG</sequence>
<keyword evidence="7 15" id="KW-0479">Metal-binding</keyword>
<reference evidence="19 20" key="1">
    <citation type="submission" date="2023-08" db="EMBL/GenBank/DDBJ databases">
        <title>Black Yeasts Isolated from many extreme environments.</title>
        <authorList>
            <person name="Coleine C."/>
            <person name="Stajich J.E."/>
            <person name="Selbmann L."/>
        </authorList>
    </citation>
    <scope>NUCLEOTIDE SEQUENCE [LARGE SCALE GENOMIC DNA]</scope>
    <source>
        <strain evidence="19 20">CCFEE 5935</strain>
    </source>
</reference>
<keyword evidence="5" id="KW-0964">Secreted</keyword>
<feature type="region of interest" description="Disordered" evidence="16">
    <location>
        <begin position="187"/>
        <end position="213"/>
    </location>
</feature>
<dbReference type="InterPro" id="IPR030400">
    <property type="entry name" value="Sedolisin_dom"/>
</dbReference>
<protein>
    <recommendedName>
        <fullName evidence="4">tripeptidyl-peptidase II</fullName>
        <ecNumber evidence="4">3.4.14.10</ecNumber>
    </recommendedName>
</protein>
<dbReference type="CDD" id="cd04056">
    <property type="entry name" value="Peptidases_S53"/>
    <property type="match status" value="1"/>
</dbReference>
<feature type="binding site" evidence="15">
    <location>
        <position position="609"/>
    </location>
    <ligand>
        <name>Ca(2+)</name>
        <dbReference type="ChEBI" id="CHEBI:29108"/>
    </ligand>
</feature>
<evidence type="ECO:0000256" key="5">
    <source>
        <dbReference type="ARBA" id="ARBA00022525"/>
    </source>
</evidence>
<keyword evidence="12" id="KW-0843">Virulence</keyword>
<dbReference type="Proteomes" id="UP001337655">
    <property type="component" value="Unassembled WGS sequence"/>
</dbReference>
<dbReference type="PROSITE" id="PS51695">
    <property type="entry name" value="SEDOLISIN"/>
    <property type="match status" value="1"/>
</dbReference>
<dbReference type="SUPFAM" id="SSF52743">
    <property type="entry name" value="Subtilisin-like"/>
    <property type="match status" value="1"/>
</dbReference>
<dbReference type="GO" id="GO:0046872">
    <property type="term" value="F:metal ion binding"/>
    <property type="evidence" value="ECO:0007669"/>
    <property type="project" value="UniProtKB-UniRule"/>
</dbReference>
<keyword evidence="13" id="KW-0865">Zymogen</keyword>
<keyword evidence="11 15" id="KW-0106">Calcium</keyword>
<evidence type="ECO:0000256" key="3">
    <source>
        <dbReference type="ARBA" id="ARBA00004239"/>
    </source>
</evidence>
<feature type="binding site" evidence="15">
    <location>
        <position position="627"/>
    </location>
    <ligand>
        <name>Ca(2+)</name>
        <dbReference type="ChEBI" id="CHEBI:29108"/>
    </ligand>
</feature>
<dbReference type="Pfam" id="PF00082">
    <property type="entry name" value="Peptidase_S8"/>
    <property type="match status" value="1"/>
</dbReference>
<dbReference type="CDD" id="cd11377">
    <property type="entry name" value="Pro-peptidase_S53"/>
    <property type="match status" value="1"/>
</dbReference>